<dbReference type="AlphaFoldDB" id="A0A6C0JLM3"/>
<reference evidence="1" key="1">
    <citation type="journal article" date="2020" name="Nature">
        <title>Giant virus diversity and host interactions through global metagenomics.</title>
        <authorList>
            <person name="Schulz F."/>
            <person name="Roux S."/>
            <person name="Paez-Espino D."/>
            <person name="Jungbluth S."/>
            <person name="Walsh D.A."/>
            <person name="Denef V.J."/>
            <person name="McMahon K.D."/>
            <person name="Konstantinidis K.T."/>
            <person name="Eloe-Fadrosh E.A."/>
            <person name="Kyrpides N.C."/>
            <person name="Woyke T."/>
        </authorList>
    </citation>
    <scope>NUCLEOTIDE SEQUENCE</scope>
    <source>
        <strain evidence="1">GVMAG-M-3300027736-24</strain>
    </source>
</reference>
<organism evidence="1">
    <name type="scientific">viral metagenome</name>
    <dbReference type="NCBI Taxonomy" id="1070528"/>
    <lineage>
        <taxon>unclassified sequences</taxon>
        <taxon>metagenomes</taxon>
        <taxon>organismal metagenomes</taxon>
    </lineage>
</organism>
<protein>
    <submittedName>
        <fullName evidence="1">Uncharacterized protein</fullName>
    </submittedName>
</protein>
<proteinExistence type="predicted"/>
<accession>A0A6C0JLM3</accession>
<name>A0A6C0JLM3_9ZZZZ</name>
<evidence type="ECO:0000313" key="1">
    <source>
        <dbReference type="EMBL" id="QHU05901.1"/>
    </source>
</evidence>
<dbReference type="EMBL" id="MN740425">
    <property type="protein sequence ID" value="QHU05901.1"/>
    <property type="molecule type" value="Genomic_DNA"/>
</dbReference>
<sequence length="30" mass="3465">MSYINALLKNKVLKEVLPQECKLCFKKIAV</sequence>